<evidence type="ECO:0000313" key="2">
    <source>
        <dbReference type="EMBL" id="MBC3906079.1"/>
    </source>
</evidence>
<dbReference type="CDD" id="cd04301">
    <property type="entry name" value="NAT_SF"/>
    <property type="match status" value="1"/>
</dbReference>
<sequence length="176" mass="19606">MTTTGSRAHNSEQTISETDSDFHFRDGLATDALAISQLISQFAPDFWANPDGSGADLFLQSVSESAEFSYLTDSRYHFILAWHGETLAGFIAMRDLSHLFHLFVNPSFQRQKLASTLWQHARQYAAAQGHAGSFTVNSSLNAIPVYERFSFQAKGEVVEMHGIAFLPMQTPVVHHL</sequence>
<dbReference type="PROSITE" id="PS51186">
    <property type="entry name" value="GNAT"/>
    <property type="match status" value="1"/>
</dbReference>
<reference evidence="2 3" key="1">
    <citation type="submission" date="2020-08" db="EMBL/GenBank/DDBJ databases">
        <title>Novel species isolated from subtropical streams in China.</title>
        <authorList>
            <person name="Lu H."/>
        </authorList>
    </citation>
    <scope>NUCLEOTIDE SEQUENCE [LARGE SCALE GENOMIC DNA]</scope>
    <source>
        <strain evidence="2 3">NL8W</strain>
    </source>
</reference>
<protein>
    <submittedName>
        <fullName evidence="2">GNAT family N-acetyltransferase</fullName>
    </submittedName>
</protein>
<name>A0ABR6Z2X9_9BURK</name>
<dbReference type="EMBL" id="JACOFX010000001">
    <property type="protein sequence ID" value="MBC3906079.1"/>
    <property type="molecule type" value="Genomic_DNA"/>
</dbReference>
<accession>A0ABR6Z2X9</accession>
<dbReference type="RefSeq" id="WP_186951331.1">
    <property type="nucleotide sequence ID" value="NZ_JACOFX010000001.1"/>
</dbReference>
<comment type="caution">
    <text evidence="2">The sequence shown here is derived from an EMBL/GenBank/DDBJ whole genome shotgun (WGS) entry which is preliminary data.</text>
</comment>
<dbReference type="InterPro" id="IPR052564">
    <property type="entry name" value="N-acetyltrans/Recomb-assoc"/>
</dbReference>
<dbReference type="Proteomes" id="UP000646911">
    <property type="component" value="Unassembled WGS sequence"/>
</dbReference>
<dbReference type="InterPro" id="IPR000182">
    <property type="entry name" value="GNAT_dom"/>
</dbReference>
<dbReference type="PANTHER" id="PTHR43451">
    <property type="entry name" value="ACETYLTRANSFERASE (GNAT) FAMILY PROTEIN"/>
    <property type="match status" value="1"/>
</dbReference>
<dbReference type="Pfam" id="PF13673">
    <property type="entry name" value="Acetyltransf_10"/>
    <property type="match status" value="1"/>
</dbReference>
<proteinExistence type="predicted"/>
<dbReference type="SUPFAM" id="SSF55729">
    <property type="entry name" value="Acyl-CoA N-acyltransferases (Nat)"/>
    <property type="match status" value="1"/>
</dbReference>
<evidence type="ECO:0000259" key="1">
    <source>
        <dbReference type="PROSITE" id="PS51186"/>
    </source>
</evidence>
<keyword evidence="3" id="KW-1185">Reference proteome</keyword>
<organism evidence="2 3">
    <name type="scientific">Undibacterium umbellatum</name>
    <dbReference type="NCBI Taxonomy" id="2762300"/>
    <lineage>
        <taxon>Bacteria</taxon>
        <taxon>Pseudomonadati</taxon>
        <taxon>Pseudomonadota</taxon>
        <taxon>Betaproteobacteria</taxon>
        <taxon>Burkholderiales</taxon>
        <taxon>Oxalobacteraceae</taxon>
        <taxon>Undibacterium</taxon>
    </lineage>
</organism>
<dbReference type="InterPro" id="IPR016181">
    <property type="entry name" value="Acyl_CoA_acyltransferase"/>
</dbReference>
<evidence type="ECO:0000313" key="3">
    <source>
        <dbReference type="Proteomes" id="UP000646911"/>
    </source>
</evidence>
<feature type="domain" description="N-acetyltransferase" evidence="1">
    <location>
        <begin position="22"/>
        <end position="173"/>
    </location>
</feature>
<dbReference type="PANTHER" id="PTHR43451:SF1">
    <property type="entry name" value="ACETYLTRANSFERASE"/>
    <property type="match status" value="1"/>
</dbReference>
<gene>
    <name evidence="2" type="ORF">H8L47_00720</name>
</gene>
<dbReference type="Gene3D" id="3.40.630.30">
    <property type="match status" value="1"/>
</dbReference>